<keyword evidence="3 5" id="KW-0863">Zinc-finger</keyword>
<evidence type="ECO:0000256" key="5">
    <source>
        <dbReference type="PROSITE-ProRule" id="PRU00042"/>
    </source>
</evidence>
<evidence type="ECO:0000256" key="4">
    <source>
        <dbReference type="ARBA" id="ARBA00022833"/>
    </source>
</evidence>
<proteinExistence type="predicted"/>
<dbReference type="GO" id="GO:0005634">
    <property type="term" value="C:nucleus"/>
    <property type="evidence" value="ECO:0007669"/>
    <property type="project" value="TreeGrafter"/>
</dbReference>
<evidence type="ECO:0000259" key="7">
    <source>
        <dbReference type="PROSITE" id="PS50157"/>
    </source>
</evidence>
<dbReference type="Pfam" id="PF00096">
    <property type="entry name" value="zf-C2H2"/>
    <property type="match status" value="4"/>
</dbReference>
<evidence type="ECO:0000256" key="2">
    <source>
        <dbReference type="ARBA" id="ARBA00022737"/>
    </source>
</evidence>
<feature type="compositionally biased region" description="Low complexity" evidence="6">
    <location>
        <begin position="206"/>
        <end position="223"/>
    </location>
</feature>
<feature type="compositionally biased region" description="Polar residues" evidence="6">
    <location>
        <begin position="278"/>
        <end position="288"/>
    </location>
</feature>
<dbReference type="Gene3D" id="3.30.160.60">
    <property type="entry name" value="Classic Zinc Finger"/>
    <property type="match status" value="4"/>
</dbReference>
<feature type="compositionally biased region" description="Acidic residues" evidence="6">
    <location>
        <begin position="144"/>
        <end position="157"/>
    </location>
</feature>
<dbReference type="InParanoid" id="A0A3N4K9S6"/>
<feature type="domain" description="C2H2-type" evidence="7">
    <location>
        <begin position="52"/>
        <end position="81"/>
    </location>
</feature>
<dbReference type="InterPro" id="IPR013087">
    <property type="entry name" value="Znf_C2H2_type"/>
</dbReference>
<accession>A0A3N4K9S6</accession>
<dbReference type="PANTHER" id="PTHR19818:SF159">
    <property type="entry name" value="C2H2-TYPE DOMAIN-CONTAINING PROTEIN"/>
    <property type="match status" value="1"/>
</dbReference>
<feature type="domain" description="C2H2-type" evidence="7">
    <location>
        <begin position="22"/>
        <end position="51"/>
    </location>
</feature>
<evidence type="ECO:0000313" key="8">
    <source>
        <dbReference type="EMBL" id="RPB07213.1"/>
    </source>
</evidence>
<reference evidence="8 9" key="1">
    <citation type="journal article" date="2018" name="Nat. Ecol. Evol.">
        <title>Pezizomycetes genomes reveal the molecular basis of ectomycorrhizal truffle lifestyle.</title>
        <authorList>
            <person name="Murat C."/>
            <person name="Payen T."/>
            <person name="Noel B."/>
            <person name="Kuo A."/>
            <person name="Morin E."/>
            <person name="Chen J."/>
            <person name="Kohler A."/>
            <person name="Krizsan K."/>
            <person name="Balestrini R."/>
            <person name="Da Silva C."/>
            <person name="Montanini B."/>
            <person name="Hainaut M."/>
            <person name="Levati E."/>
            <person name="Barry K.W."/>
            <person name="Belfiori B."/>
            <person name="Cichocki N."/>
            <person name="Clum A."/>
            <person name="Dockter R.B."/>
            <person name="Fauchery L."/>
            <person name="Guy J."/>
            <person name="Iotti M."/>
            <person name="Le Tacon F."/>
            <person name="Lindquist E.A."/>
            <person name="Lipzen A."/>
            <person name="Malagnac F."/>
            <person name="Mello A."/>
            <person name="Molinier V."/>
            <person name="Miyauchi S."/>
            <person name="Poulain J."/>
            <person name="Riccioni C."/>
            <person name="Rubini A."/>
            <person name="Sitrit Y."/>
            <person name="Splivallo R."/>
            <person name="Traeger S."/>
            <person name="Wang M."/>
            <person name="Zifcakova L."/>
            <person name="Wipf D."/>
            <person name="Zambonelli A."/>
            <person name="Paolocci F."/>
            <person name="Nowrousian M."/>
            <person name="Ottonello S."/>
            <person name="Baldrian P."/>
            <person name="Spatafora J.W."/>
            <person name="Henrissat B."/>
            <person name="Nagy L.G."/>
            <person name="Aury J.M."/>
            <person name="Wincker P."/>
            <person name="Grigoriev I.V."/>
            <person name="Bonfante P."/>
            <person name="Martin F.M."/>
        </authorList>
    </citation>
    <scope>NUCLEOTIDE SEQUENCE [LARGE SCALE GENOMIC DNA]</scope>
    <source>
        <strain evidence="8 9">CCBAS932</strain>
    </source>
</reference>
<dbReference type="PROSITE" id="PS50157">
    <property type="entry name" value="ZINC_FINGER_C2H2_2"/>
    <property type="match status" value="4"/>
</dbReference>
<dbReference type="OrthoDB" id="3437960at2759"/>
<dbReference type="GO" id="GO:0045944">
    <property type="term" value="P:positive regulation of transcription by RNA polymerase II"/>
    <property type="evidence" value="ECO:0007669"/>
    <property type="project" value="UniProtKB-ARBA"/>
</dbReference>
<dbReference type="SMART" id="SM00355">
    <property type="entry name" value="ZnF_C2H2"/>
    <property type="match status" value="4"/>
</dbReference>
<gene>
    <name evidence="8" type="ORF">P167DRAFT_496100</name>
</gene>
<evidence type="ECO:0000256" key="3">
    <source>
        <dbReference type="ARBA" id="ARBA00022771"/>
    </source>
</evidence>
<dbReference type="STRING" id="1392247.A0A3N4K9S6"/>
<dbReference type="GO" id="GO:0008270">
    <property type="term" value="F:zinc ion binding"/>
    <property type="evidence" value="ECO:0007669"/>
    <property type="project" value="UniProtKB-KW"/>
</dbReference>
<keyword evidence="4" id="KW-0862">Zinc</keyword>
<dbReference type="FunFam" id="3.30.160.60:FF:000125">
    <property type="entry name" value="Putative zinc finger protein 143"/>
    <property type="match status" value="1"/>
</dbReference>
<dbReference type="AlphaFoldDB" id="A0A3N4K9S6"/>
<keyword evidence="1" id="KW-0479">Metal-binding</keyword>
<dbReference type="GO" id="GO:0000981">
    <property type="term" value="F:DNA-binding transcription factor activity, RNA polymerase II-specific"/>
    <property type="evidence" value="ECO:0007669"/>
    <property type="project" value="UniProtKB-ARBA"/>
</dbReference>
<dbReference type="PROSITE" id="PS00028">
    <property type="entry name" value="ZINC_FINGER_C2H2_1"/>
    <property type="match status" value="4"/>
</dbReference>
<dbReference type="PANTHER" id="PTHR19818">
    <property type="entry name" value="ZINC FINGER PROTEIN ZIC AND GLI"/>
    <property type="match status" value="1"/>
</dbReference>
<name>A0A3N4K9S6_9PEZI</name>
<dbReference type="FunFam" id="3.30.160.60:FF:000557">
    <property type="entry name" value="zinc finger and SCAN domain-containing protein 29"/>
    <property type="match status" value="1"/>
</dbReference>
<dbReference type="InterPro" id="IPR036236">
    <property type="entry name" value="Znf_C2H2_sf"/>
</dbReference>
<feature type="domain" description="C2H2-type" evidence="7">
    <location>
        <begin position="112"/>
        <end position="142"/>
    </location>
</feature>
<feature type="compositionally biased region" description="Polar residues" evidence="6">
    <location>
        <begin position="180"/>
        <end position="200"/>
    </location>
</feature>
<dbReference type="FunFam" id="3.30.160.60:FF:000072">
    <property type="entry name" value="zinc finger protein 143 isoform X1"/>
    <property type="match status" value="1"/>
</dbReference>
<dbReference type="Proteomes" id="UP000277580">
    <property type="component" value="Unassembled WGS sequence"/>
</dbReference>
<evidence type="ECO:0000256" key="1">
    <source>
        <dbReference type="ARBA" id="ARBA00022723"/>
    </source>
</evidence>
<sequence length="452" mass="50581">MDILELIDDREQLVAETSNRPFKCPEPSCHKSFNRKSDLQRHHRIHTNERPYSCTHPNCGKSFIQRSALTVHIRTHTGEKPHQCEYIGCGKCFSDSSSLARHRRIHTGKRPYSCPIDKCGKSFCRKTTLTKHARRTHQIRTENDVTDDDGEETEDDAPSPKAMSKPRAPAKRTNKMGSKKNITTAPNRPSMLRTTIQFQEPPTPHSPQSISHSGHSSRNASFSAADSYGSHMPLIMPPSLHHQHQPPTPQSPYYPDEDVTDSRAISPTTIIHREDEYNTTPTGSMHSSPTYNGLRIVCTTPSAHQLLAAAQIQSSPGSLSSCSSATTNSCQSDYFYRQPTSAGSGHYPISPGAVPPYPNQMPYHSAAPQHPAIMTYATNGGMLSPHHHQVPVQHHAQQQVWDYYPPQQHLLQAQPQPQQHRMYYPGVPPQDMGYIKSEPEQNMLPTPRGSFC</sequence>
<protein>
    <recommendedName>
        <fullName evidence="7">C2H2-type domain-containing protein</fullName>
    </recommendedName>
</protein>
<evidence type="ECO:0000256" key="6">
    <source>
        <dbReference type="SAM" id="MobiDB-lite"/>
    </source>
</evidence>
<dbReference type="EMBL" id="ML119191">
    <property type="protein sequence ID" value="RPB07213.1"/>
    <property type="molecule type" value="Genomic_DNA"/>
</dbReference>
<dbReference type="GO" id="GO:0000978">
    <property type="term" value="F:RNA polymerase II cis-regulatory region sequence-specific DNA binding"/>
    <property type="evidence" value="ECO:0007669"/>
    <property type="project" value="TreeGrafter"/>
</dbReference>
<keyword evidence="9" id="KW-1185">Reference proteome</keyword>
<evidence type="ECO:0000313" key="9">
    <source>
        <dbReference type="Proteomes" id="UP000277580"/>
    </source>
</evidence>
<keyword evidence="2" id="KW-0677">Repeat</keyword>
<feature type="region of interest" description="Disordered" evidence="6">
    <location>
        <begin position="130"/>
        <end position="288"/>
    </location>
</feature>
<dbReference type="InterPro" id="IPR050329">
    <property type="entry name" value="GLI_C2H2-zinc-finger"/>
</dbReference>
<organism evidence="8 9">
    <name type="scientific">Morchella conica CCBAS932</name>
    <dbReference type="NCBI Taxonomy" id="1392247"/>
    <lineage>
        <taxon>Eukaryota</taxon>
        <taxon>Fungi</taxon>
        <taxon>Dikarya</taxon>
        <taxon>Ascomycota</taxon>
        <taxon>Pezizomycotina</taxon>
        <taxon>Pezizomycetes</taxon>
        <taxon>Pezizales</taxon>
        <taxon>Morchellaceae</taxon>
        <taxon>Morchella</taxon>
    </lineage>
</organism>
<feature type="compositionally biased region" description="Basic residues" evidence="6">
    <location>
        <begin position="168"/>
        <end position="178"/>
    </location>
</feature>
<dbReference type="SUPFAM" id="SSF57667">
    <property type="entry name" value="beta-beta-alpha zinc fingers"/>
    <property type="match status" value="2"/>
</dbReference>
<feature type="domain" description="C2H2-type" evidence="7">
    <location>
        <begin position="82"/>
        <end position="111"/>
    </location>
</feature>